<dbReference type="PANTHER" id="PTHR24372:SF77">
    <property type="entry name" value="G-PROTEIN COUPLED RECEPTORS FAMILY 1 PROFILE DOMAIN-CONTAINING PROTEIN"/>
    <property type="match status" value="1"/>
</dbReference>
<sequence>MNFIKQSYILNFVELQNKVLRLVVTDLCCWVPISIMAFINFSGIPVSNVAYAVSAIILLPINSALNPILYSNFIDNIFGKVRSRLQTSSQATPNADTPTPKFSKDTRF</sequence>
<dbReference type="Proteomes" id="UP001642483">
    <property type="component" value="Unassembled WGS sequence"/>
</dbReference>
<reference evidence="3 4" key="1">
    <citation type="submission" date="2024-02" db="EMBL/GenBank/DDBJ databases">
        <authorList>
            <person name="Daric V."/>
            <person name="Darras S."/>
        </authorList>
    </citation>
    <scope>NUCLEOTIDE SEQUENCE [LARGE SCALE GENOMIC DNA]</scope>
</reference>
<proteinExistence type="predicted"/>
<gene>
    <name evidence="3" type="ORF">CVLEPA_LOCUS5129</name>
</gene>
<keyword evidence="2" id="KW-0472">Membrane</keyword>
<feature type="transmembrane region" description="Helical" evidence="2">
    <location>
        <begin position="20"/>
        <end position="43"/>
    </location>
</feature>
<accession>A0ABP0F773</accession>
<dbReference type="SUPFAM" id="SSF81321">
    <property type="entry name" value="Family A G protein-coupled receptor-like"/>
    <property type="match status" value="1"/>
</dbReference>
<protein>
    <recommendedName>
        <fullName evidence="5">G-protein coupled receptors family 1 profile domain-containing protein</fullName>
    </recommendedName>
</protein>
<evidence type="ECO:0000313" key="4">
    <source>
        <dbReference type="Proteomes" id="UP001642483"/>
    </source>
</evidence>
<comment type="caution">
    <text evidence="3">The sequence shown here is derived from an EMBL/GenBank/DDBJ whole genome shotgun (WGS) entry which is preliminary data.</text>
</comment>
<evidence type="ECO:0000256" key="1">
    <source>
        <dbReference type="SAM" id="MobiDB-lite"/>
    </source>
</evidence>
<evidence type="ECO:0000256" key="2">
    <source>
        <dbReference type="SAM" id="Phobius"/>
    </source>
</evidence>
<evidence type="ECO:0000313" key="3">
    <source>
        <dbReference type="EMBL" id="CAK8675563.1"/>
    </source>
</evidence>
<dbReference type="Gene3D" id="1.20.1070.10">
    <property type="entry name" value="Rhodopsin 7-helix transmembrane proteins"/>
    <property type="match status" value="1"/>
</dbReference>
<name>A0ABP0F773_CLALP</name>
<evidence type="ECO:0008006" key="5">
    <source>
        <dbReference type="Google" id="ProtNLM"/>
    </source>
</evidence>
<keyword evidence="2" id="KW-0812">Transmembrane</keyword>
<dbReference type="EMBL" id="CAWYQH010000024">
    <property type="protein sequence ID" value="CAK8675563.1"/>
    <property type="molecule type" value="Genomic_DNA"/>
</dbReference>
<organism evidence="3 4">
    <name type="scientific">Clavelina lepadiformis</name>
    <name type="common">Light-bulb sea squirt</name>
    <name type="synonym">Ascidia lepadiformis</name>
    <dbReference type="NCBI Taxonomy" id="159417"/>
    <lineage>
        <taxon>Eukaryota</taxon>
        <taxon>Metazoa</taxon>
        <taxon>Chordata</taxon>
        <taxon>Tunicata</taxon>
        <taxon>Ascidiacea</taxon>
        <taxon>Aplousobranchia</taxon>
        <taxon>Clavelinidae</taxon>
        <taxon>Clavelina</taxon>
    </lineage>
</organism>
<keyword evidence="4" id="KW-1185">Reference proteome</keyword>
<keyword evidence="2" id="KW-1133">Transmembrane helix</keyword>
<feature type="compositionally biased region" description="Polar residues" evidence="1">
    <location>
        <begin position="86"/>
        <end position="97"/>
    </location>
</feature>
<dbReference type="PANTHER" id="PTHR24372">
    <property type="entry name" value="GLYCOPROTEIN HORMONE RECEPTOR"/>
    <property type="match status" value="1"/>
</dbReference>
<feature type="transmembrane region" description="Helical" evidence="2">
    <location>
        <begin position="49"/>
        <end position="70"/>
    </location>
</feature>
<feature type="region of interest" description="Disordered" evidence="1">
    <location>
        <begin position="86"/>
        <end position="108"/>
    </location>
</feature>